<comment type="caution">
    <text evidence="1">The sequence shown here is derived from an EMBL/GenBank/DDBJ whole genome shotgun (WGS) entry which is preliminary data.</text>
</comment>
<name>A0A7J7RYG2_RHIFE</name>
<dbReference type="EMBL" id="JACAGC010000024">
    <property type="protein sequence ID" value="KAF6280945.1"/>
    <property type="molecule type" value="Genomic_DNA"/>
</dbReference>
<gene>
    <name evidence="1" type="ORF">mRhiFer1_009324</name>
</gene>
<organism evidence="1 2">
    <name type="scientific">Rhinolophus ferrumequinum</name>
    <name type="common">Greater horseshoe bat</name>
    <dbReference type="NCBI Taxonomy" id="59479"/>
    <lineage>
        <taxon>Eukaryota</taxon>
        <taxon>Metazoa</taxon>
        <taxon>Chordata</taxon>
        <taxon>Craniata</taxon>
        <taxon>Vertebrata</taxon>
        <taxon>Euteleostomi</taxon>
        <taxon>Mammalia</taxon>
        <taxon>Eutheria</taxon>
        <taxon>Laurasiatheria</taxon>
        <taxon>Chiroptera</taxon>
        <taxon>Yinpterochiroptera</taxon>
        <taxon>Rhinolophoidea</taxon>
        <taxon>Rhinolophidae</taxon>
        <taxon>Rhinolophinae</taxon>
        <taxon>Rhinolophus</taxon>
    </lineage>
</organism>
<dbReference type="AlphaFoldDB" id="A0A7J7RYG2"/>
<protein>
    <submittedName>
        <fullName evidence="1">Uncharacterized protein</fullName>
    </submittedName>
</protein>
<dbReference type="Proteomes" id="UP000585614">
    <property type="component" value="Unassembled WGS sequence"/>
</dbReference>
<sequence length="191" mass="21096">MTSDLVTVSVCSVRRSVSLEKPPRFPNVGVALWVCECVPGHVSCVHEPVCLLWMGALWDLLGQLENQLPNSKTYRQQLDLAFPCSLPDVTNLCPCLELCRTVWMPVARPLGRPFPMPLVQLATLAKEPGLESGTFGCSLRYFLPPCPSDARHSVLHVGSGWGDDMNVTGGNTFCLCFKESDVPFVNIQEKY</sequence>
<proteinExistence type="predicted"/>
<accession>A0A7J7RYG2</accession>
<evidence type="ECO:0000313" key="2">
    <source>
        <dbReference type="Proteomes" id="UP000585614"/>
    </source>
</evidence>
<evidence type="ECO:0000313" key="1">
    <source>
        <dbReference type="EMBL" id="KAF6280945.1"/>
    </source>
</evidence>
<reference evidence="1 2" key="1">
    <citation type="journal article" date="2020" name="Nature">
        <title>Six reference-quality genomes reveal evolution of bat adaptations.</title>
        <authorList>
            <person name="Jebb D."/>
            <person name="Huang Z."/>
            <person name="Pippel M."/>
            <person name="Hughes G.M."/>
            <person name="Lavrichenko K."/>
            <person name="Devanna P."/>
            <person name="Winkler S."/>
            <person name="Jermiin L.S."/>
            <person name="Skirmuntt E.C."/>
            <person name="Katzourakis A."/>
            <person name="Burkitt-Gray L."/>
            <person name="Ray D.A."/>
            <person name="Sullivan K.A.M."/>
            <person name="Roscito J.G."/>
            <person name="Kirilenko B.M."/>
            <person name="Davalos L.M."/>
            <person name="Corthals A.P."/>
            <person name="Power M.L."/>
            <person name="Jones G."/>
            <person name="Ransome R.D."/>
            <person name="Dechmann D.K.N."/>
            <person name="Locatelli A.G."/>
            <person name="Puechmaille S.J."/>
            <person name="Fedrigo O."/>
            <person name="Jarvis E.D."/>
            <person name="Hiller M."/>
            <person name="Vernes S.C."/>
            <person name="Myers E.W."/>
            <person name="Teeling E.C."/>
        </authorList>
    </citation>
    <scope>NUCLEOTIDE SEQUENCE [LARGE SCALE GENOMIC DNA]</scope>
    <source>
        <strain evidence="1">MRhiFer1</strain>
        <tissue evidence="1">Lung</tissue>
    </source>
</reference>